<keyword evidence="2" id="KW-0479">Metal-binding</keyword>
<dbReference type="eggNOG" id="KOG2914">
    <property type="taxonomic scope" value="Eukaryota"/>
</dbReference>
<dbReference type="Gene3D" id="3.40.50.1000">
    <property type="entry name" value="HAD superfamily/HAD-like"/>
    <property type="match status" value="1"/>
</dbReference>
<dbReference type="Pfam" id="PF00702">
    <property type="entry name" value="Hydrolase"/>
    <property type="match status" value="1"/>
</dbReference>
<dbReference type="InterPro" id="IPR036412">
    <property type="entry name" value="HAD-like_sf"/>
</dbReference>
<evidence type="ECO:0000256" key="8">
    <source>
        <dbReference type="ARBA" id="ARBA00061496"/>
    </source>
</evidence>
<evidence type="ECO:0000256" key="3">
    <source>
        <dbReference type="ARBA" id="ARBA00022801"/>
    </source>
</evidence>
<dbReference type="FunFam" id="3.40.50.1000:FF:000055">
    <property type="entry name" value="Haloacid dehalogenase-like hydrolase family protein"/>
    <property type="match status" value="1"/>
</dbReference>
<dbReference type="AlphaFoldDB" id="A0A0D3EC46"/>
<evidence type="ECO:0000256" key="2">
    <source>
        <dbReference type="ARBA" id="ARBA00022723"/>
    </source>
</evidence>
<sequence>MTRIGPYPRSGVTVRHCKHIRLVVSDSVGSKKVETIRYPSNRRSTGTVVSMSTPATAGRGSITHVIFDMDGLLLDTEKFYTEVQEIILARFNKTFDWSLKAKMMGRKAIEAARIFVDESGISDSLSAEDFLVEREAMLQELFPTSELMPGASRLIKHLHAKNIPICIATGTHTRHFDLKTQRHKELFSLMHHIVRGDDPEVKQGKPAPDGFLAASRRFKDGPVDPQKVLVFEDAPSGVLAAKNARMNVVMVPDPRLDISHQDLADQIMTSLLDFKPEEWARDWSVRKEFKELILVYVATFEWDGLTKMGQDYSYSQPSSSSNSLDMTSLLEAEAQLYTDAEPDYRKYPGRRYFTCENVDDGDCHVWKWWDVAVMEEMSDFQTQLRQLKDQGNETKQKSVKLDKTGKWPLRRRCVSFRDNSGSLRINLLSVTRSWKSFKEVNQSVLKLESVCIIRSSRRHVNQVTGAFGGVKVVWSLPHVKEVTGFYLFIVSSRFLGEVVIFWYQVFVRSPCYNKKLHLLLRFITQEGYLKMSSSSSDEVEARLEEIFDEIVEDTYNDIVEFQTNKQRRRAYIERNREARHDRLWNDYFSEDSTFPAHLSWRRFRMNKELFLRIVHGLAENVPFFRQRRDATGRFGLSSLEKSTAAIRQLAYDSAADTVDEYLRLGESTALSCLHHFTDGIIQLFGDGYLRRPTPEDLQRLLDIGEKRGTLNNINVLDRSPVFDDIFQGRAPRLEYVGYISQMVYLYPIYSHPQGPKAELFARLQEATRKDVERAFGVLQARYAIVKNPALSLDKEKIGKIMRACIILHNMIVENERDGYIQYDISKFEEDGTRSSRVHTDRLTNIANMLGIRNDVHDKRLHQRLKNDLIENIWNKFGD</sequence>
<dbReference type="GO" id="GO:0006114">
    <property type="term" value="P:glycerol biosynthetic process"/>
    <property type="evidence" value="ECO:0007669"/>
    <property type="project" value="UniProtKB-ARBA"/>
</dbReference>
<dbReference type="PANTHER" id="PTHR18901:SF38">
    <property type="entry name" value="PSEUDOURIDINE-5'-PHOSPHATASE"/>
    <property type="match status" value="1"/>
</dbReference>
<accession>A0A0D3EC46</accession>
<dbReference type="GO" id="GO:0046872">
    <property type="term" value="F:metal ion binding"/>
    <property type="evidence" value="ECO:0007669"/>
    <property type="project" value="UniProtKB-KW"/>
</dbReference>
<dbReference type="PANTHER" id="PTHR18901">
    <property type="entry name" value="2-DEOXYGLUCOSE-6-PHOSPHATE PHOSPHATASE 2"/>
    <property type="match status" value="1"/>
</dbReference>
<dbReference type="HOGENOM" id="CLU_327724_0_0_1"/>
<evidence type="ECO:0000256" key="7">
    <source>
        <dbReference type="ARBA" id="ARBA00049369"/>
    </source>
</evidence>
<dbReference type="EnsemblPlants" id="Bo9g133160.1">
    <property type="protein sequence ID" value="Bo9g133160.1"/>
    <property type="gene ID" value="Bo9g133160"/>
</dbReference>
<dbReference type="NCBIfam" id="TIGR01509">
    <property type="entry name" value="HAD-SF-IA-v3"/>
    <property type="match status" value="1"/>
</dbReference>
<keyword evidence="3" id="KW-0378">Hydrolase</keyword>
<dbReference type="InterPro" id="IPR045228">
    <property type="entry name" value="Gpp1/Gpp2-like"/>
</dbReference>
<dbReference type="GO" id="GO:0043136">
    <property type="term" value="F:sn-glycerol 3-phosphatase activity"/>
    <property type="evidence" value="ECO:0007669"/>
    <property type="project" value="TreeGrafter"/>
</dbReference>
<proteinExistence type="inferred from homology"/>
<comment type="catalytic activity">
    <reaction evidence="7">
        <text>sn-glycerol 1-phosphate + H2O = glycerol + phosphate</text>
        <dbReference type="Rhea" id="RHEA:46084"/>
        <dbReference type="ChEBI" id="CHEBI:15377"/>
        <dbReference type="ChEBI" id="CHEBI:17754"/>
        <dbReference type="ChEBI" id="CHEBI:43474"/>
        <dbReference type="ChEBI" id="CHEBI:57685"/>
        <dbReference type="EC" id="3.1.3.21"/>
    </reaction>
</comment>
<keyword evidence="10" id="KW-1185">Reference proteome</keyword>
<dbReference type="FunFam" id="1.10.150.240:FF:000001">
    <property type="entry name" value="Haloacid dehalogenase-like hydrolase domain"/>
    <property type="match status" value="1"/>
</dbReference>
<comment type="similarity">
    <text evidence="8">Belongs to the HAD-like hydrolase superfamily. DOG/GPP family.</text>
</comment>
<evidence type="ECO:0000256" key="5">
    <source>
        <dbReference type="ARBA" id="ARBA00038981"/>
    </source>
</evidence>
<protein>
    <recommendedName>
        <fullName evidence="5">glycerol-1-phosphatase</fullName>
        <ecNumber evidence="5">3.1.3.21</ecNumber>
    </recommendedName>
</protein>
<dbReference type="SUPFAM" id="SSF56784">
    <property type="entry name" value="HAD-like"/>
    <property type="match status" value="1"/>
</dbReference>
<reference evidence="9" key="2">
    <citation type="submission" date="2015-03" db="UniProtKB">
        <authorList>
            <consortium name="EnsemblPlants"/>
        </authorList>
    </citation>
    <scope>IDENTIFICATION</scope>
</reference>
<organism evidence="9 10">
    <name type="scientific">Brassica oleracea var. oleracea</name>
    <dbReference type="NCBI Taxonomy" id="109376"/>
    <lineage>
        <taxon>Eukaryota</taxon>
        <taxon>Viridiplantae</taxon>
        <taxon>Streptophyta</taxon>
        <taxon>Embryophyta</taxon>
        <taxon>Tracheophyta</taxon>
        <taxon>Spermatophyta</taxon>
        <taxon>Magnoliopsida</taxon>
        <taxon>eudicotyledons</taxon>
        <taxon>Gunneridae</taxon>
        <taxon>Pentapetalae</taxon>
        <taxon>rosids</taxon>
        <taxon>malvids</taxon>
        <taxon>Brassicales</taxon>
        <taxon>Brassicaceae</taxon>
        <taxon>Brassiceae</taxon>
        <taxon>Brassica</taxon>
    </lineage>
</organism>
<dbReference type="InterPro" id="IPR006912">
    <property type="entry name" value="Harbinger_derived_prot"/>
</dbReference>
<keyword evidence="4" id="KW-0460">Magnesium</keyword>
<dbReference type="Pfam" id="PF04827">
    <property type="entry name" value="Plant_tran"/>
    <property type="match status" value="1"/>
</dbReference>
<evidence type="ECO:0000256" key="6">
    <source>
        <dbReference type="ARBA" id="ARBA00048354"/>
    </source>
</evidence>
<dbReference type="InterPro" id="IPR006439">
    <property type="entry name" value="HAD-SF_hydro_IA"/>
</dbReference>
<dbReference type="Gramene" id="Bo9g133160.1">
    <property type="protein sequence ID" value="Bo9g133160.1"/>
    <property type="gene ID" value="Bo9g133160"/>
</dbReference>
<evidence type="ECO:0000256" key="1">
    <source>
        <dbReference type="ARBA" id="ARBA00001946"/>
    </source>
</evidence>
<evidence type="ECO:0000313" key="10">
    <source>
        <dbReference type="Proteomes" id="UP000032141"/>
    </source>
</evidence>
<comment type="catalytic activity">
    <reaction evidence="6">
        <text>sn-glycerol 3-phosphate + H2O = glycerol + phosphate</text>
        <dbReference type="Rhea" id="RHEA:66372"/>
        <dbReference type="ChEBI" id="CHEBI:15377"/>
        <dbReference type="ChEBI" id="CHEBI:17754"/>
        <dbReference type="ChEBI" id="CHEBI:43474"/>
        <dbReference type="ChEBI" id="CHEBI:57597"/>
        <dbReference type="EC" id="3.1.3.21"/>
    </reaction>
</comment>
<evidence type="ECO:0000313" key="9">
    <source>
        <dbReference type="EnsemblPlants" id="Bo9g133160.1"/>
    </source>
</evidence>
<reference evidence="9 10" key="1">
    <citation type="journal article" date="2014" name="Genome Biol.">
        <title>Transcriptome and methylome profiling reveals relics of genome dominance in the mesopolyploid Brassica oleracea.</title>
        <authorList>
            <person name="Parkin I.A."/>
            <person name="Koh C."/>
            <person name="Tang H."/>
            <person name="Robinson S.J."/>
            <person name="Kagale S."/>
            <person name="Clarke W.E."/>
            <person name="Town C.D."/>
            <person name="Nixon J."/>
            <person name="Krishnakumar V."/>
            <person name="Bidwell S.L."/>
            <person name="Denoeud F."/>
            <person name="Belcram H."/>
            <person name="Links M.G."/>
            <person name="Just J."/>
            <person name="Clarke C."/>
            <person name="Bender T."/>
            <person name="Huebert T."/>
            <person name="Mason A.S."/>
            <person name="Pires J.C."/>
            <person name="Barker G."/>
            <person name="Moore J."/>
            <person name="Walley P.G."/>
            <person name="Manoli S."/>
            <person name="Batley J."/>
            <person name="Edwards D."/>
            <person name="Nelson M.N."/>
            <person name="Wang X."/>
            <person name="Paterson A.H."/>
            <person name="King G."/>
            <person name="Bancroft I."/>
            <person name="Chalhoub B."/>
            <person name="Sharpe A.G."/>
        </authorList>
    </citation>
    <scope>NUCLEOTIDE SEQUENCE</scope>
    <source>
        <strain evidence="9 10">cv. TO1000</strain>
    </source>
</reference>
<evidence type="ECO:0000256" key="4">
    <source>
        <dbReference type="ARBA" id="ARBA00022842"/>
    </source>
</evidence>
<dbReference type="InterPro" id="IPR023214">
    <property type="entry name" value="HAD_sf"/>
</dbReference>
<dbReference type="Proteomes" id="UP000032141">
    <property type="component" value="Chromosome C9"/>
</dbReference>
<dbReference type="CDD" id="cd07529">
    <property type="entry name" value="HAD_AtGPP-like"/>
    <property type="match status" value="1"/>
</dbReference>
<name>A0A0D3EC46_BRAOL</name>
<dbReference type="Gene3D" id="1.10.150.240">
    <property type="entry name" value="Putative phosphatase, domain 2"/>
    <property type="match status" value="1"/>
</dbReference>
<dbReference type="SFLD" id="SFLDG01129">
    <property type="entry name" value="C1.5:_HAD__Beta-PGM__Phosphata"/>
    <property type="match status" value="1"/>
</dbReference>
<dbReference type="InterPro" id="IPR023198">
    <property type="entry name" value="PGP-like_dom2"/>
</dbReference>
<dbReference type="EC" id="3.1.3.21" evidence="5"/>
<dbReference type="SFLD" id="SFLDS00003">
    <property type="entry name" value="Haloacid_Dehalogenase"/>
    <property type="match status" value="1"/>
</dbReference>
<dbReference type="STRING" id="109376.A0A0D3EC46"/>
<comment type="cofactor">
    <cofactor evidence="1">
        <name>Mg(2+)</name>
        <dbReference type="ChEBI" id="CHEBI:18420"/>
    </cofactor>
</comment>